<protein>
    <recommendedName>
        <fullName evidence="4">Histidine kinase/HSP90-like ATPase domain-containing protein</fullName>
    </recommendedName>
</protein>
<organism evidence="2 3">
    <name type="scientific">Streptomyces sp. 900129855</name>
    <dbReference type="NCBI Taxonomy" id="3155129"/>
    <lineage>
        <taxon>Bacteria</taxon>
        <taxon>Bacillati</taxon>
        <taxon>Actinomycetota</taxon>
        <taxon>Actinomycetes</taxon>
        <taxon>Kitasatosporales</taxon>
        <taxon>Streptomycetaceae</taxon>
        <taxon>Streptomyces</taxon>
    </lineage>
</organism>
<sequence>MNTVCVVTRGAHHRGLRDDTTVTVEVRDDGVGFDPTASTGKPCDRGLGLPAGR</sequence>
<keyword evidence="3" id="KW-1185">Reference proteome</keyword>
<evidence type="ECO:0000313" key="2">
    <source>
        <dbReference type="EMBL" id="MEU3781986.1"/>
    </source>
</evidence>
<name>A0ABV2ZHF1_9ACTN</name>
<comment type="caution">
    <text evidence="2">The sequence shown here is derived from an EMBL/GenBank/DDBJ whole genome shotgun (WGS) entry which is preliminary data.</text>
</comment>
<evidence type="ECO:0000313" key="3">
    <source>
        <dbReference type="Proteomes" id="UP001550739"/>
    </source>
</evidence>
<proteinExistence type="predicted"/>
<evidence type="ECO:0008006" key="4">
    <source>
        <dbReference type="Google" id="ProtNLM"/>
    </source>
</evidence>
<dbReference type="RefSeq" id="WP_361702668.1">
    <property type="nucleotide sequence ID" value="NZ_JBEZVE010000007.1"/>
</dbReference>
<dbReference type="InterPro" id="IPR036890">
    <property type="entry name" value="HATPase_C_sf"/>
</dbReference>
<evidence type="ECO:0000256" key="1">
    <source>
        <dbReference type="SAM" id="MobiDB-lite"/>
    </source>
</evidence>
<gene>
    <name evidence="2" type="ORF">AB0E89_15615</name>
</gene>
<reference evidence="2 3" key="1">
    <citation type="submission" date="2024-06" db="EMBL/GenBank/DDBJ databases">
        <title>The Natural Products Discovery Center: Release of the First 8490 Sequenced Strains for Exploring Actinobacteria Biosynthetic Diversity.</title>
        <authorList>
            <person name="Kalkreuter E."/>
            <person name="Kautsar S.A."/>
            <person name="Yang D."/>
            <person name="Bader C.D."/>
            <person name="Teijaro C.N."/>
            <person name="Fluegel L."/>
            <person name="Davis C.M."/>
            <person name="Simpson J.R."/>
            <person name="Lauterbach L."/>
            <person name="Steele A.D."/>
            <person name="Gui C."/>
            <person name="Meng S."/>
            <person name="Li G."/>
            <person name="Viehrig K."/>
            <person name="Ye F."/>
            <person name="Su P."/>
            <person name="Kiefer A.F."/>
            <person name="Nichols A."/>
            <person name="Cepeda A.J."/>
            <person name="Yan W."/>
            <person name="Fan B."/>
            <person name="Jiang Y."/>
            <person name="Adhikari A."/>
            <person name="Zheng C.-J."/>
            <person name="Schuster L."/>
            <person name="Cowan T.M."/>
            <person name="Smanski M.J."/>
            <person name="Chevrette M.G."/>
            <person name="De Carvalho L.P.S."/>
            <person name="Shen B."/>
        </authorList>
    </citation>
    <scope>NUCLEOTIDE SEQUENCE [LARGE SCALE GENOMIC DNA]</scope>
    <source>
        <strain evidence="2 3">NPDC033843</strain>
    </source>
</reference>
<dbReference type="Proteomes" id="UP001550739">
    <property type="component" value="Unassembled WGS sequence"/>
</dbReference>
<dbReference type="Gene3D" id="3.30.565.10">
    <property type="entry name" value="Histidine kinase-like ATPase, C-terminal domain"/>
    <property type="match status" value="1"/>
</dbReference>
<feature type="region of interest" description="Disordered" evidence="1">
    <location>
        <begin position="31"/>
        <end position="53"/>
    </location>
</feature>
<dbReference type="EMBL" id="JBEZVE010000007">
    <property type="protein sequence ID" value="MEU3781986.1"/>
    <property type="molecule type" value="Genomic_DNA"/>
</dbReference>
<accession>A0ABV2ZHF1</accession>